<evidence type="ECO:0000256" key="1">
    <source>
        <dbReference type="SAM" id="MobiDB-lite"/>
    </source>
</evidence>
<sequence length="138" mass="15409">MQHLPESISDAINTSELGALIAEHRNTLLCELLRPMLDTLDREGIQFSAVLRALATVANERSSQLEALNGSNPWERCNKLLHQARASAEEAERALRPKSRTSPRSIATPTAIELRETRPSLDELPEEEAWARELLSES</sequence>
<keyword evidence="3" id="KW-1185">Reference proteome</keyword>
<comment type="caution">
    <text evidence="2">The sequence shown here is derived from an EMBL/GenBank/DDBJ whole genome shotgun (WGS) entry which is preliminary data.</text>
</comment>
<evidence type="ECO:0000313" key="2">
    <source>
        <dbReference type="EMBL" id="MFG3818310.1"/>
    </source>
</evidence>
<dbReference type="EMBL" id="JAZAQF010000069">
    <property type="protein sequence ID" value="MFG3818310.1"/>
    <property type="molecule type" value="Genomic_DNA"/>
</dbReference>
<feature type="region of interest" description="Disordered" evidence="1">
    <location>
        <begin position="88"/>
        <end position="138"/>
    </location>
</feature>
<dbReference type="Proteomes" id="UP001604335">
    <property type="component" value="Unassembled WGS sequence"/>
</dbReference>
<accession>A0ABW7CAX9</accession>
<name>A0ABW7CAX9_9CYAN</name>
<proteinExistence type="predicted"/>
<evidence type="ECO:0000313" key="3">
    <source>
        <dbReference type="Proteomes" id="UP001604335"/>
    </source>
</evidence>
<protein>
    <submittedName>
        <fullName evidence="2">Uncharacterized protein</fullName>
    </submittedName>
</protein>
<feature type="compositionally biased region" description="Basic and acidic residues" evidence="1">
    <location>
        <begin position="129"/>
        <end position="138"/>
    </location>
</feature>
<reference evidence="3" key="1">
    <citation type="journal article" date="2024" name="Algal Res.">
        <title>Biochemical, toxicological and genomic investigation of a high-biomass producing Limnothrix strain isolated from Italian shallow drinking water reservoir.</title>
        <authorList>
            <person name="Simonazzi M."/>
            <person name="Shishido T.K."/>
            <person name="Delbaje E."/>
            <person name="Wahlsten M."/>
            <person name="Fewer D.P."/>
            <person name="Sivonen K."/>
            <person name="Pezzolesi L."/>
            <person name="Pistocchi R."/>
        </authorList>
    </citation>
    <scope>NUCLEOTIDE SEQUENCE [LARGE SCALE GENOMIC DNA]</scope>
    <source>
        <strain evidence="3">LRLZ20PSL1</strain>
    </source>
</reference>
<gene>
    <name evidence="2" type="ORF">VPK24_11735</name>
</gene>
<organism evidence="2 3">
    <name type="scientific">Limnothrix redekei LRLZ20PSL1</name>
    <dbReference type="NCBI Taxonomy" id="3112953"/>
    <lineage>
        <taxon>Bacteria</taxon>
        <taxon>Bacillati</taxon>
        <taxon>Cyanobacteriota</taxon>
        <taxon>Cyanophyceae</taxon>
        <taxon>Pseudanabaenales</taxon>
        <taxon>Pseudanabaenaceae</taxon>
        <taxon>Limnothrix</taxon>
    </lineage>
</organism>